<evidence type="ECO:0000256" key="9">
    <source>
        <dbReference type="ARBA" id="ARBA00034808"/>
    </source>
</evidence>
<dbReference type="Pfam" id="PF00580">
    <property type="entry name" value="UvrD-helicase"/>
    <property type="match status" value="1"/>
</dbReference>
<evidence type="ECO:0000256" key="12">
    <source>
        <dbReference type="PROSITE-ProRule" id="PRU00560"/>
    </source>
</evidence>
<feature type="region of interest" description="Disordered" evidence="13">
    <location>
        <begin position="134"/>
        <end position="167"/>
    </location>
</feature>
<dbReference type="Gene3D" id="1.10.10.160">
    <property type="match status" value="1"/>
</dbReference>
<protein>
    <recommendedName>
        <fullName evidence="9">DNA 3'-5' helicase</fullName>
        <ecNumber evidence="9">5.6.2.4</ecNumber>
    </recommendedName>
    <alternativeName>
        <fullName evidence="10">DNA 3'-5' helicase II</fullName>
    </alternativeName>
</protein>
<dbReference type="PROSITE" id="PS51198">
    <property type="entry name" value="UVRD_HELICASE_ATP_BIND"/>
    <property type="match status" value="1"/>
</dbReference>
<accession>A0ABT2LNR9</accession>
<evidence type="ECO:0000256" key="4">
    <source>
        <dbReference type="ARBA" id="ARBA00022806"/>
    </source>
</evidence>
<evidence type="ECO:0000256" key="10">
    <source>
        <dbReference type="ARBA" id="ARBA00034923"/>
    </source>
</evidence>
<dbReference type="Gene3D" id="3.40.50.300">
    <property type="entry name" value="P-loop containing nucleotide triphosphate hydrolases"/>
    <property type="match status" value="3"/>
</dbReference>
<keyword evidence="2 12" id="KW-0547">Nucleotide-binding</keyword>
<keyword evidence="3 12" id="KW-0378">Hydrolase</keyword>
<keyword evidence="6" id="KW-0238">DNA-binding</keyword>
<dbReference type="Gene3D" id="1.10.486.10">
    <property type="entry name" value="PCRA, domain 4"/>
    <property type="match status" value="1"/>
</dbReference>
<comment type="similarity">
    <text evidence="1">Belongs to the helicase family. UvrD subfamily.</text>
</comment>
<feature type="binding site" evidence="12">
    <location>
        <begin position="193"/>
        <end position="200"/>
    </location>
    <ligand>
        <name>ATP</name>
        <dbReference type="ChEBI" id="CHEBI:30616"/>
    </ligand>
</feature>
<keyword evidence="4 12" id="KW-0347">Helicase</keyword>
<comment type="caution">
    <text evidence="16">The sequence shown here is derived from an EMBL/GenBank/DDBJ whole genome shotgun (WGS) entry which is preliminary data.</text>
</comment>
<dbReference type="RefSeq" id="WP_260903672.1">
    <property type="nucleotide sequence ID" value="NZ_JAOCZP010000004.1"/>
</dbReference>
<dbReference type="Pfam" id="PF13361">
    <property type="entry name" value="UvrD_C"/>
    <property type="match status" value="2"/>
</dbReference>
<dbReference type="InterPro" id="IPR014017">
    <property type="entry name" value="DNA_helicase_UvrD-like_C"/>
</dbReference>
<keyword evidence="17" id="KW-1185">Reference proteome</keyword>
<name>A0ABT2LNR9_9HYPH</name>
<evidence type="ECO:0000256" key="1">
    <source>
        <dbReference type="ARBA" id="ARBA00009922"/>
    </source>
</evidence>
<feature type="domain" description="UvrD-like helicase ATP-binding" evidence="14">
    <location>
        <begin position="172"/>
        <end position="435"/>
    </location>
</feature>
<evidence type="ECO:0000256" key="8">
    <source>
        <dbReference type="ARBA" id="ARBA00034617"/>
    </source>
</evidence>
<dbReference type="CDD" id="cd18807">
    <property type="entry name" value="SF1_C_UvrD"/>
    <property type="match status" value="1"/>
</dbReference>
<comment type="catalytic activity">
    <reaction evidence="8">
        <text>Couples ATP hydrolysis with the unwinding of duplex DNA by translocating in the 3'-5' direction.</text>
        <dbReference type="EC" id="5.6.2.4"/>
    </reaction>
</comment>
<evidence type="ECO:0000259" key="14">
    <source>
        <dbReference type="PROSITE" id="PS51198"/>
    </source>
</evidence>
<evidence type="ECO:0000256" key="3">
    <source>
        <dbReference type="ARBA" id="ARBA00022801"/>
    </source>
</evidence>
<dbReference type="EC" id="5.6.2.4" evidence="9"/>
<dbReference type="SUPFAM" id="SSF52540">
    <property type="entry name" value="P-loop containing nucleoside triphosphate hydrolases"/>
    <property type="match status" value="1"/>
</dbReference>
<dbReference type="PROSITE" id="PS51217">
    <property type="entry name" value="UVRD_HELICASE_CTER"/>
    <property type="match status" value="1"/>
</dbReference>
<evidence type="ECO:0000259" key="15">
    <source>
        <dbReference type="PROSITE" id="PS51217"/>
    </source>
</evidence>
<evidence type="ECO:0000256" key="5">
    <source>
        <dbReference type="ARBA" id="ARBA00022840"/>
    </source>
</evidence>
<evidence type="ECO:0000256" key="13">
    <source>
        <dbReference type="SAM" id="MobiDB-lite"/>
    </source>
</evidence>
<evidence type="ECO:0000256" key="2">
    <source>
        <dbReference type="ARBA" id="ARBA00022741"/>
    </source>
</evidence>
<dbReference type="InterPro" id="IPR014016">
    <property type="entry name" value="UvrD-like_ATP-bd"/>
</dbReference>
<gene>
    <name evidence="16" type="ORF">N5A92_13750</name>
</gene>
<dbReference type="InterPro" id="IPR027417">
    <property type="entry name" value="P-loop_NTPase"/>
</dbReference>
<evidence type="ECO:0000313" key="17">
    <source>
        <dbReference type="Proteomes" id="UP001320831"/>
    </source>
</evidence>
<dbReference type="Proteomes" id="UP001320831">
    <property type="component" value="Unassembled WGS sequence"/>
</dbReference>
<keyword evidence="5 12" id="KW-0067">ATP-binding</keyword>
<dbReference type="InterPro" id="IPR000212">
    <property type="entry name" value="DNA_helicase_UvrD/REP"/>
</dbReference>
<evidence type="ECO:0000256" key="11">
    <source>
        <dbReference type="ARBA" id="ARBA00048988"/>
    </source>
</evidence>
<evidence type="ECO:0000256" key="7">
    <source>
        <dbReference type="ARBA" id="ARBA00023235"/>
    </source>
</evidence>
<comment type="catalytic activity">
    <reaction evidence="11">
        <text>ATP + H2O = ADP + phosphate + H(+)</text>
        <dbReference type="Rhea" id="RHEA:13065"/>
        <dbReference type="ChEBI" id="CHEBI:15377"/>
        <dbReference type="ChEBI" id="CHEBI:15378"/>
        <dbReference type="ChEBI" id="CHEBI:30616"/>
        <dbReference type="ChEBI" id="CHEBI:43474"/>
        <dbReference type="ChEBI" id="CHEBI:456216"/>
        <dbReference type="EC" id="5.6.2.4"/>
    </reaction>
</comment>
<dbReference type="CDD" id="cd17932">
    <property type="entry name" value="DEXQc_UvrD"/>
    <property type="match status" value="1"/>
</dbReference>
<organism evidence="16 17">
    <name type="scientific">Chelativorans salis</name>
    <dbReference type="NCBI Taxonomy" id="2978478"/>
    <lineage>
        <taxon>Bacteria</taxon>
        <taxon>Pseudomonadati</taxon>
        <taxon>Pseudomonadota</taxon>
        <taxon>Alphaproteobacteria</taxon>
        <taxon>Hyphomicrobiales</taxon>
        <taxon>Phyllobacteriaceae</taxon>
        <taxon>Chelativorans</taxon>
    </lineage>
</organism>
<evidence type="ECO:0000313" key="16">
    <source>
        <dbReference type="EMBL" id="MCT7376097.1"/>
    </source>
</evidence>
<proteinExistence type="inferred from homology"/>
<reference evidence="16 17" key="1">
    <citation type="submission" date="2022-09" db="EMBL/GenBank/DDBJ databases">
        <title>Chelativorans salina sp. nov., a novel slightly halophilic bacterium isolated from a saline lake sediment enrichment.</title>
        <authorList>
            <person name="Gao L."/>
            <person name="Fang B.-Z."/>
            <person name="Li W.-J."/>
        </authorList>
    </citation>
    <scope>NUCLEOTIDE SEQUENCE [LARGE SCALE GENOMIC DNA]</scope>
    <source>
        <strain evidence="16 17">EGI FJ00035</strain>
    </source>
</reference>
<dbReference type="PANTHER" id="PTHR11070">
    <property type="entry name" value="UVRD / RECB / PCRA DNA HELICASE FAMILY MEMBER"/>
    <property type="match status" value="1"/>
</dbReference>
<feature type="domain" description="UvrD-like helicase C-terminal" evidence="15">
    <location>
        <begin position="430"/>
        <end position="689"/>
    </location>
</feature>
<keyword evidence="7" id="KW-0413">Isomerase</keyword>
<dbReference type="EMBL" id="JAOCZP010000004">
    <property type="protein sequence ID" value="MCT7376097.1"/>
    <property type="molecule type" value="Genomic_DNA"/>
</dbReference>
<evidence type="ECO:0000256" key="6">
    <source>
        <dbReference type="ARBA" id="ARBA00023125"/>
    </source>
</evidence>
<dbReference type="InterPro" id="IPR013986">
    <property type="entry name" value="DExx_box_DNA_helicase_dom_sf"/>
</dbReference>
<dbReference type="PANTHER" id="PTHR11070:SF2">
    <property type="entry name" value="ATP-DEPENDENT DNA HELICASE SRS2"/>
    <property type="match status" value="1"/>
</dbReference>
<sequence>MDGHRACGVRLDPKETLALNGRCPVCGNRVTVGVAHRVEKLADHGEAVRPATAGEVASLPGDSGAGPELFALAEVPVEDIGRADSLLGEAVARLRACAVIRQAGYDGEYGVIRLFEESELDRFTKGDLLFDAPVRRRKRAPKPQAEQSAPVEAPSQPAPSVPAPSARQGVLATLDADQAAAAAMIEGPLTVIGGPGSGKTRMLTRRIAHLVLECGVPAASCLAITFTRKATEELRARLAALLPGVAKDAAVHSFHSLGLAILRTHGTELGLGTDFRIADEKERTAALVAALQISESRATRLVKAVSVMKRTGAIDEGEEGGARAVLDRLGREGNWVDFDDLVALSVALLEERAEIAALWRERFTHILADEFQDVDEQQYRLLQLLAGPGGNLCVIGDPNQAIYGFRGADATCFARFAGDFPDARTARLKHNYRSTGTIVTAATQLMDEAPDGMTRPMEAPIVVRTAADEEAEAAFVAATIEAFLGGHDMLAAHGGKPDRQGDTPLSFADFAVLCRTDAQSAAFREAFDRAGIPFKKSSPAPIAGHAGLGAMLRALERQSDAEAGRDLPGRLAAAAEAARREEDADAAALAEARGWLTTLATSESVGGDVALLAEQIALSTEADFRDARADRVSLLTMHAAKGLEFPVVFVVGMEDGLVPFSWAPSAEQDVHSRAEERRLFYVAMTRAMDWLFLTRTAERFWRGAVRSLPPSPFLGDIADTLTASHTAAKRKPRARQLSLF</sequence>